<organism evidence="1 2">
    <name type="scientific">Porites evermanni</name>
    <dbReference type="NCBI Taxonomy" id="104178"/>
    <lineage>
        <taxon>Eukaryota</taxon>
        <taxon>Metazoa</taxon>
        <taxon>Cnidaria</taxon>
        <taxon>Anthozoa</taxon>
        <taxon>Hexacorallia</taxon>
        <taxon>Scleractinia</taxon>
        <taxon>Fungiina</taxon>
        <taxon>Poritidae</taxon>
        <taxon>Porites</taxon>
    </lineage>
</organism>
<evidence type="ECO:0000313" key="2">
    <source>
        <dbReference type="Proteomes" id="UP001159427"/>
    </source>
</evidence>
<comment type="caution">
    <text evidence="1">The sequence shown here is derived from an EMBL/GenBank/DDBJ whole genome shotgun (WGS) entry which is preliminary data.</text>
</comment>
<keyword evidence="2" id="KW-1185">Reference proteome</keyword>
<dbReference type="EMBL" id="CALNXI010005273">
    <property type="protein sequence ID" value="CAH3197356.1"/>
    <property type="molecule type" value="Genomic_DNA"/>
</dbReference>
<feature type="non-terminal residue" evidence="1">
    <location>
        <position position="1"/>
    </location>
</feature>
<accession>A0ABN8T1R8</accession>
<name>A0ABN8T1R8_9CNID</name>
<gene>
    <name evidence="1" type="ORF">PEVE_00034630</name>
</gene>
<proteinExistence type="predicted"/>
<dbReference type="Proteomes" id="UP001159427">
    <property type="component" value="Unassembled WGS sequence"/>
</dbReference>
<sequence length="161" mass="18245">GYCHKRGRSPAYEKTYNAFHKPNHSASVCQAKKREVHAVDQKGASDEQAFFIGALRLQTATNLQLIQRLYTVASIGTQFTEPEILSTYADQFRSIGTLLGDYEIKIDESATPVVHPPRRNYVGWKRWVLSQRLNNLPSRSTQSLWFGSQMEMSVSALILLI</sequence>
<protein>
    <submittedName>
        <fullName evidence="1">Uncharacterized protein</fullName>
    </submittedName>
</protein>
<reference evidence="1 2" key="1">
    <citation type="submission" date="2022-05" db="EMBL/GenBank/DDBJ databases">
        <authorList>
            <consortium name="Genoscope - CEA"/>
            <person name="William W."/>
        </authorList>
    </citation>
    <scope>NUCLEOTIDE SEQUENCE [LARGE SCALE GENOMIC DNA]</scope>
</reference>
<evidence type="ECO:0000313" key="1">
    <source>
        <dbReference type="EMBL" id="CAH3197356.1"/>
    </source>
</evidence>